<dbReference type="PROSITE" id="PS00065">
    <property type="entry name" value="D_2_HYDROXYACID_DH_1"/>
    <property type="match status" value="1"/>
</dbReference>
<dbReference type="PROSITE" id="PS00059">
    <property type="entry name" value="ADH_ZINC"/>
    <property type="match status" value="1"/>
</dbReference>
<dbReference type="CDD" id="cd05283">
    <property type="entry name" value="CAD1"/>
    <property type="match status" value="1"/>
</dbReference>
<keyword evidence="4" id="KW-0560">Oxidoreductase</keyword>
<reference evidence="7 8" key="1">
    <citation type="submission" date="2012-06" db="EMBL/GenBank/DDBJ databases">
        <title>Complete genome of Terriglobus roseus DSM 18391.</title>
        <authorList>
            <consortium name="US DOE Joint Genome Institute (JGI-PGF)"/>
            <person name="Lucas S."/>
            <person name="Copeland A."/>
            <person name="Lapidus A."/>
            <person name="Glavina del Rio T."/>
            <person name="Dalin E."/>
            <person name="Tice H."/>
            <person name="Bruce D."/>
            <person name="Goodwin L."/>
            <person name="Pitluck S."/>
            <person name="Peters L."/>
            <person name="Mikhailova N."/>
            <person name="Munk A.C.C."/>
            <person name="Kyrpides N."/>
            <person name="Mavromatis K."/>
            <person name="Ivanova N."/>
            <person name="Brettin T."/>
            <person name="Detter J.C."/>
            <person name="Han C."/>
            <person name="Larimer F."/>
            <person name="Land M."/>
            <person name="Hauser L."/>
            <person name="Markowitz V."/>
            <person name="Cheng J.-F."/>
            <person name="Hugenholtz P."/>
            <person name="Woyke T."/>
            <person name="Wu D."/>
            <person name="Brambilla E."/>
            <person name="Klenk H.-P."/>
            <person name="Eisen J.A."/>
        </authorList>
    </citation>
    <scope>NUCLEOTIDE SEQUENCE [LARGE SCALE GENOMIC DNA]</scope>
    <source>
        <strain evidence="8">DSM 18391 / NRRL B-41598 / KBS 63</strain>
    </source>
</reference>
<dbReference type="Pfam" id="PF00107">
    <property type="entry name" value="ADH_zinc_N"/>
    <property type="match status" value="1"/>
</dbReference>
<evidence type="ECO:0000256" key="3">
    <source>
        <dbReference type="ARBA" id="ARBA00022833"/>
    </source>
</evidence>
<protein>
    <submittedName>
        <fullName evidence="7">Zn-dependent alcohol dehydrogenase</fullName>
    </submittedName>
</protein>
<dbReference type="InterPro" id="IPR036291">
    <property type="entry name" value="NAD(P)-bd_dom_sf"/>
</dbReference>
<accession>I3ZDS4</accession>
<dbReference type="GO" id="GO:0008270">
    <property type="term" value="F:zinc ion binding"/>
    <property type="evidence" value="ECO:0007669"/>
    <property type="project" value="InterPro"/>
</dbReference>
<dbReference type="OrthoDB" id="9806940at2"/>
<dbReference type="InterPro" id="IPR020843">
    <property type="entry name" value="ER"/>
</dbReference>
<dbReference type="InterPro" id="IPR013154">
    <property type="entry name" value="ADH-like_N"/>
</dbReference>
<dbReference type="AlphaFoldDB" id="I3ZDS4"/>
<dbReference type="Proteomes" id="UP000006056">
    <property type="component" value="Chromosome"/>
</dbReference>
<dbReference type="KEGG" id="trs:Terro_1071"/>
<dbReference type="Gene3D" id="3.90.180.10">
    <property type="entry name" value="Medium-chain alcohol dehydrogenases, catalytic domain"/>
    <property type="match status" value="1"/>
</dbReference>
<dbReference type="FunFam" id="3.40.50.720:FF:000022">
    <property type="entry name" value="Cinnamyl alcohol dehydrogenase"/>
    <property type="match status" value="1"/>
</dbReference>
<dbReference type="Pfam" id="PF08240">
    <property type="entry name" value="ADH_N"/>
    <property type="match status" value="1"/>
</dbReference>
<dbReference type="SUPFAM" id="SSF50129">
    <property type="entry name" value="GroES-like"/>
    <property type="match status" value="1"/>
</dbReference>
<keyword evidence="3 5" id="KW-0862">Zinc</keyword>
<dbReference type="InterPro" id="IPR047109">
    <property type="entry name" value="CAD-like"/>
</dbReference>
<name>I3ZDS4_TERRK</name>
<dbReference type="SMART" id="SM00829">
    <property type="entry name" value="PKS_ER"/>
    <property type="match status" value="1"/>
</dbReference>
<keyword evidence="2 5" id="KW-0479">Metal-binding</keyword>
<evidence type="ECO:0000256" key="4">
    <source>
        <dbReference type="ARBA" id="ARBA00023002"/>
    </source>
</evidence>
<sequence length="369" mass="39835">MIQAVGYATNHSFTDLKPLKFERDEAKPNEVTIDVMYCGVCHSDIHQAKNEWGNTVYPCMPGHEVVGRVSAVGSAVTRHKVGDMVGVGCMIDSCRQCAPCKEGDENYCEGPNSWLATYNGPMVPAKKAADEKNHYGRDNTYGGYSNVLVVAEDFALKIPAGLKPEAAAPLLCAGVTTYSPMKHWGVKAGSQVGIVGFGGLGDIAAKMAIAMGATVTIFTTSEEKLDEARRIGATGVPEENLKKEVDPTNPLTLSFDFILSTVPEKHDLNPFLPLLKRNATMVICGDLGPLMPVNNMQLASHRNGVAGSLIGNLADTQEVLNFCAEHGIAHEIEMLDIKDINDAYKAVEKGEVRYRYVIDMATLKAEDAD</sequence>
<evidence type="ECO:0000313" key="7">
    <source>
        <dbReference type="EMBL" id="AFL87392.1"/>
    </source>
</evidence>
<feature type="domain" description="Enoyl reductase (ER)" evidence="6">
    <location>
        <begin position="11"/>
        <end position="358"/>
    </location>
</feature>
<dbReference type="InterPro" id="IPR013149">
    <property type="entry name" value="ADH-like_C"/>
</dbReference>
<dbReference type="GO" id="GO:0008106">
    <property type="term" value="F:alcohol dehydrogenase (NADP+) activity"/>
    <property type="evidence" value="ECO:0007669"/>
    <property type="project" value="UniProtKB-ARBA"/>
</dbReference>
<evidence type="ECO:0000256" key="5">
    <source>
        <dbReference type="RuleBase" id="RU361277"/>
    </source>
</evidence>
<dbReference type="eggNOG" id="COG1064">
    <property type="taxonomic scope" value="Bacteria"/>
</dbReference>
<dbReference type="SUPFAM" id="SSF51735">
    <property type="entry name" value="NAD(P)-binding Rossmann-fold domains"/>
    <property type="match status" value="1"/>
</dbReference>
<dbReference type="InterPro" id="IPR002328">
    <property type="entry name" value="ADH_Zn_CS"/>
</dbReference>
<dbReference type="Gene3D" id="3.40.50.720">
    <property type="entry name" value="NAD(P)-binding Rossmann-like Domain"/>
    <property type="match status" value="1"/>
</dbReference>
<evidence type="ECO:0000256" key="2">
    <source>
        <dbReference type="ARBA" id="ARBA00022723"/>
    </source>
</evidence>
<dbReference type="HOGENOM" id="CLU_026673_20_2_0"/>
<dbReference type="RefSeq" id="WP_014784961.1">
    <property type="nucleotide sequence ID" value="NC_018014.1"/>
</dbReference>
<comment type="cofactor">
    <cofactor evidence="1 5">
        <name>Zn(2+)</name>
        <dbReference type="ChEBI" id="CHEBI:29105"/>
    </cofactor>
</comment>
<dbReference type="PATRIC" id="fig|926566.3.peg.1052"/>
<keyword evidence="8" id="KW-1185">Reference proteome</keyword>
<evidence type="ECO:0000313" key="8">
    <source>
        <dbReference type="Proteomes" id="UP000006056"/>
    </source>
</evidence>
<proteinExistence type="inferred from homology"/>
<comment type="similarity">
    <text evidence="5">Belongs to the zinc-containing alcohol dehydrogenase family.</text>
</comment>
<gene>
    <name evidence="7" type="ordered locus">Terro_1071</name>
</gene>
<dbReference type="PANTHER" id="PTHR42683">
    <property type="entry name" value="ALDEHYDE REDUCTASE"/>
    <property type="match status" value="1"/>
</dbReference>
<dbReference type="InterPro" id="IPR029752">
    <property type="entry name" value="D-isomer_DH_CS1"/>
</dbReference>
<evidence type="ECO:0000259" key="6">
    <source>
        <dbReference type="SMART" id="SM00829"/>
    </source>
</evidence>
<dbReference type="InterPro" id="IPR011032">
    <property type="entry name" value="GroES-like_sf"/>
</dbReference>
<dbReference type="EMBL" id="CP003379">
    <property type="protein sequence ID" value="AFL87392.1"/>
    <property type="molecule type" value="Genomic_DNA"/>
</dbReference>
<evidence type="ECO:0000256" key="1">
    <source>
        <dbReference type="ARBA" id="ARBA00001947"/>
    </source>
</evidence>
<organism evidence="7 8">
    <name type="scientific">Terriglobus roseus (strain DSM 18391 / NRRL B-41598 / KBS 63)</name>
    <dbReference type="NCBI Taxonomy" id="926566"/>
    <lineage>
        <taxon>Bacteria</taxon>
        <taxon>Pseudomonadati</taxon>
        <taxon>Acidobacteriota</taxon>
        <taxon>Terriglobia</taxon>
        <taxon>Terriglobales</taxon>
        <taxon>Acidobacteriaceae</taxon>
        <taxon>Terriglobus</taxon>
    </lineage>
</organism>
<dbReference type="STRING" id="926566.Terro_1071"/>